<comment type="similarity">
    <text evidence="1">Belongs to the LysR transcriptional regulatory family.</text>
</comment>
<evidence type="ECO:0000256" key="3">
    <source>
        <dbReference type="ARBA" id="ARBA00023125"/>
    </source>
</evidence>
<comment type="caution">
    <text evidence="6">The sequence shown here is derived from an EMBL/GenBank/DDBJ whole genome shotgun (WGS) entry which is preliminary data.</text>
</comment>
<dbReference type="GO" id="GO:0003700">
    <property type="term" value="F:DNA-binding transcription factor activity"/>
    <property type="evidence" value="ECO:0007669"/>
    <property type="project" value="InterPro"/>
</dbReference>
<feature type="domain" description="HTH lysR-type" evidence="5">
    <location>
        <begin position="4"/>
        <end position="61"/>
    </location>
</feature>
<dbReference type="Gene3D" id="1.10.10.10">
    <property type="entry name" value="Winged helix-like DNA-binding domain superfamily/Winged helix DNA-binding domain"/>
    <property type="match status" value="1"/>
</dbReference>
<accession>A0A840SCK5</accession>
<dbReference type="RefSeq" id="WP_246399473.1">
    <property type="nucleotide sequence ID" value="NZ_JACHFM010000001.1"/>
</dbReference>
<sequence length="299" mass="33482">MTQMNLKRLSYFIAVAEEMHFGRAAERLGMAQPPLSRQIQQLEQETGAALFNRGRSAITLTQAGTRLYERGRDVLEQIEDIQLEVRRIGQGAEGRLRIGFVGSSSYGILPNIIKSFRANFPAVNLNLSPMNNAQLFRALIRREVDVAFARPALEDPEFVTRKLSEESLVVAMPDTIDIPARKTVNLADFQDHTFVLYPEFPRPSYADFILELCEAQGLDIESRIYAMDLQTALSLVAIGEGLCIVPESVSSAPRNGIRYHRIEPPIGATALSVNYRIDEQGVHVHKFVKMAQDVARKLV</sequence>
<name>A0A840SCK5_9RHOB</name>
<proteinExistence type="inferred from homology"/>
<dbReference type="SUPFAM" id="SSF46785">
    <property type="entry name" value="Winged helix' DNA-binding domain"/>
    <property type="match status" value="1"/>
</dbReference>
<dbReference type="InterPro" id="IPR036390">
    <property type="entry name" value="WH_DNA-bd_sf"/>
</dbReference>
<dbReference type="InterPro" id="IPR036388">
    <property type="entry name" value="WH-like_DNA-bd_sf"/>
</dbReference>
<gene>
    <name evidence="6" type="ORF">HNP73_000450</name>
</gene>
<dbReference type="PANTHER" id="PTHR30346">
    <property type="entry name" value="TRANSCRIPTIONAL DUAL REGULATOR HCAR-RELATED"/>
    <property type="match status" value="1"/>
</dbReference>
<keyword evidence="2" id="KW-0805">Transcription regulation</keyword>
<evidence type="ECO:0000256" key="4">
    <source>
        <dbReference type="ARBA" id="ARBA00023163"/>
    </source>
</evidence>
<organism evidence="6 7">
    <name type="scientific">Amaricoccus macauensis</name>
    <dbReference type="NCBI Taxonomy" id="57001"/>
    <lineage>
        <taxon>Bacteria</taxon>
        <taxon>Pseudomonadati</taxon>
        <taxon>Pseudomonadota</taxon>
        <taxon>Alphaproteobacteria</taxon>
        <taxon>Rhodobacterales</taxon>
        <taxon>Paracoccaceae</taxon>
        <taxon>Amaricoccus</taxon>
    </lineage>
</organism>
<evidence type="ECO:0000313" key="6">
    <source>
        <dbReference type="EMBL" id="MBB5220529.1"/>
    </source>
</evidence>
<dbReference type="EMBL" id="JACHFM010000001">
    <property type="protein sequence ID" value="MBB5220529.1"/>
    <property type="molecule type" value="Genomic_DNA"/>
</dbReference>
<dbReference type="PANTHER" id="PTHR30346:SF0">
    <property type="entry name" value="HCA OPERON TRANSCRIPTIONAL ACTIVATOR HCAR"/>
    <property type="match status" value="1"/>
</dbReference>
<dbReference type="InterPro" id="IPR000847">
    <property type="entry name" value="LysR_HTH_N"/>
</dbReference>
<dbReference type="PROSITE" id="PS50931">
    <property type="entry name" value="HTH_LYSR"/>
    <property type="match status" value="1"/>
</dbReference>
<dbReference type="Pfam" id="PF03466">
    <property type="entry name" value="LysR_substrate"/>
    <property type="match status" value="1"/>
</dbReference>
<keyword evidence="4" id="KW-0804">Transcription</keyword>
<dbReference type="GO" id="GO:0032993">
    <property type="term" value="C:protein-DNA complex"/>
    <property type="evidence" value="ECO:0007669"/>
    <property type="project" value="TreeGrafter"/>
</dbReference>
<evidence type="ECO:0000256" key="2">
    <source>
        <dbReference type="ARBA" id="ARBA00023015"/>
    </source>
</evidence>
<reference evidence="6 7" key="1">
    <citation type="submission" date="2020-08" db="EMBL/GenBank/DDBJ databases">
        <title>Genomic Encyclopedia of Type Strains, Phase IV (KMG-IV): sequencing the most valuable type-strain genomes for metagenomic binning, comparative biology and taxonomic classification.</title>
        <authorList>
            <person name="Goeker M."/>
        </authorList>
    </citation>
    <scope>NUCLEOTIDE SEQUENCE [LARGE SCALE GENOMIC DNA]</scope>
    <source>
        <strain evidence="6 7">DSM 101730</strain>
    </source>
</reference>
<dbReference type="CDD" id="cd08414">
    <property type="entry name" value="PBP2_LTTR_aromatics_like"/>
    <property type="match status" value="1"/>
</dbReference>
<dbReference type="SUPFAM" id="SSF53850">
    <property type="entry name" value="Periplasmic binding protein-like II"/>
    <property type="match status" value="1"/>
</dbReference>
<dbReference type="PRINTS" id="PR00039">
    <property type="entry name" value="HTHLYSR"/>
</dbReference>
<dbReference type="GO" id="GO:0003677">
    <property type="term" value="F:DNA binding"/>
    <property type="evidence" value="ECO:0007669"/>
    <property type="project" value="UniProtKB-KW"/>
</dbReference>
<dbReference type="Proteomes" id="UP000549457">
    <property type="component" value="Unassembled WGS sequence"/>
</dbReference>
<dbReference type="Pfam" id="PF00126">
    <property type="entry name" value="HTH_1"/>
    <property type="match status" value="1"/>
</dbReference>
<evidence type="ECO:0000259" key="5">
    <source>
        <dbReference type="PROSITE" id="PS50931"/>
    </source>
</evidence>
<keyword evidence="7" id="KW-1185">Reference proteome</keyword>
<dbReference type="AlphaFoldDB" id="A0A840SCK5"/>
<protein>
    <submittedName>
        <fullName evidence="6">DNA-binding transcriptional LysR family regulator</fullName>
    </submittedName>
</protein>
<dbReference type="FunFam" id="1.10.10.10:FF:000001">
    <property type="entry name" value="LysR family transcriptional regulator"/>
    <property type="match status" value="1"/>
</dbReference>
<keyword evidence="3 6" id="KW-0238">DNA-binding</keyword>
<dbReference type="Gene3D" id="3.40.190.10">
    <property type="entry name" value="Periplasmic binding protein-like II"/>
    <property type="match status" value="2"/>
</dbReference>
<evidence type="ECO:0000313" key="7">
    <source>
        <dbReference type="Proteomes" id="UP000549457"/>
    </source>
</evidence>
<evidence type="ECO:0000256" key="1">
    <source>
        <dbReference type="ARBA" id="ARBA00009437"/>
    </source>
</evidence>
<dbReference type="InterPro" id="IPR005119">
    <property type="entry name" value="LysR_subst-bd"/>
</dbReference>